<dbReference type="InterPro" id="IPR011990">
    <property type="entry name" value="TPR-like_helical_dom_sf"/>
</dbReference>
<dbReference type="Gene3D" id="1.25.40.10">
    <property type="entry name" value="Tetratricopeptide repeat domain"/>
    <property type="match status" value="1"/>
</dbReference>
<evidence type="ECO:0000259" key="2">
    <source>
        <dbReference type="PROSITE" id="PS50076"/>
    </source>
</evidence>
<evidence type="ECO:0000313" key="5">
    <source>
        <dbReference type="Proteomes" id="UP000604046"/>
    </source>
</evidence>
<sequence>MQLKVASRYPNIRGVYVETDQFEGRPAYVKRDASETWLFFSARFGSSPCWYFAKDLPKAGALESFVRSSDAAESPQLADWPRDVTFLGEAEQNAQAQPEVACVECKALQELSNELRCARCHPETADVVTALSLLRPLVGASDLNLLAKGCQVDESIRQSLEKVLQASNLGLSEPVFLRQPPACVEIGAGTASLTCLAVSLQGTVRYQWYKDSVPLHRAERPRLVVSGTPADEGQYTCTATAGLAAVSSSACVLQLSAAAHASRREEAARRARVESPMRRAAGAVQLGQLPRAVMLLSEAIQAATDNEASRAEALCLRAELHVQLGQWQDAFADASDALALIPSLARAHAARGEAAEQLGFLAEAASSWETAELLGGIPQAAARAEACRQKLHHFFAEQSAKWQGPEGTSRASDPEESWRRQGWNGRNAGAYYAGSFPGAGAQAQAPQPSLSPTLQQHLQVLELPTSSLPTSDALRSAYRRLALQQHPDKGGSTSAFQALQNAYEALLKAL</sequence>
<accession>A0A812TL28</accession>
<feature type="domain" description="J" evidence="2">
    <location>
        <begin position="456"/>
        <end position="510"/>
    </location>
</feature>
<dbReference type="Gene3D" id="2.60.40.10">
    <property type="entry name" value="Immunoglobulins"/>
    <property type="match status" value="1"/>
</dbReference>
<dbReference type="InterPro" id="IPR052758">
    <property type="entry name" value="SRC_co-chaperone"/>
</dbReference>
<dbReference type="SUPFAM" id="SSF46565">
    <property type="entry name" value="Chaperone J-domain"/>
    <property type="match status" value="1"/>
</dbReference>
<dbReference type="PANTHER" id="PTHR44200">
    <property type="entry name" value="DNAJ HOMOLOG SUBFAMILY C MEMBER 7"/>
    <property type="match status" value="1"/>
</dbReference>
<dbReference type="InterPro" id="IPR001623">
    <property type="entry name" value="DnaJ_domain"/>
</dbReference>
<feature type="domain" description="Ig-like" evidence="3">
    <location>
        <begin position="174"/>
        <end position="247"/>
    </location>
</feature>
<comment type="caution">
    <text evidence="4">The sequence shown here is derived from an EMBL/GenBank/DDBJ whole genome shotgun (WGS) entry which is preliminary data.</text>
</comment>
<evidence type="ECO:0000259" key="3">
    <source>
        <dbReference type="PROSITE" id="PS50835"/>
    </source>
</evidence>
<dbReference type="PANTHER" id="PTHR44200:SF1">
    <property type="entry name" value="DNAJ HOMOLOG SUBFAMILY C MEMBER 7"/>
    <property type="match status" value="1"/>
</dbReference>
<protein>
    <submittedName>
        <fullName evidence="4">Uncharacterized protein</fullName>
    </submittedName>
</protein>
<dbReference type="OrthoDB" id="436181at2759"/>
<dbReference type="InterPro" id="IPR019734">
    <property type="entry name" value="TPR_rpt"/>
</dbReference>
<dbReference type="EMBL" id="CAJNDS010002602">
    <property type="protein sequence ID" value="CAE7540897.1"/>
    <property type="molecule type" value="Genomic_DNA"/>
</dbReference>
<dbReference type="InterPro" id="IPR036179">
    <property type="entry name" value="Ig-like_dom_sf"/>
</dbReference>
<dbReference type="Gene3D" id="1.10.287.110">
    <property type="entry name" value="DnaJ domain"/>
    <property type="match status" value="1"/>
</dbReference>
<dbReference type="CDD" id="cd06257">
    <property type="entry name" value="DnaJ"/>
    <property type="match status" value="1"/>
</dbReference>
<dbReference type="PROSITE" id="PS50076">
    <property type="entry name" value="DNAJ_2"/>
    <property type="match status" value="1"/>
</dbReference>
<gene>
    <name evidence="4" type="ORF">SNAT2548_LOCUS30335</name>
</gene>
<keyword evidence="5" id="KW-1185">Reference proteome</keyword>
<dbReference type="SUPFAM" id="SSF48452">
    <property type="entry name" value="TPR-like"/>
    <property type="match status" value="1"/>
</dbReference>
<dbReference type="SUPFAM" id="SSF48726">
    <property type="entry name" value="Immunoglobulin"/>
    <property type="match status" value="1"/>
</dbReference>
<dbReference type="Pfam" id="PF00226">
    <property type="entry name" value="DnaJ"/>
    <property type="match status" value="1"/>
</dbReference>
<evidence type="ECO:0000313" key="4">
    <source>
        <dbReference type="EMBL" id="CAE7540897.1"/>
    </source>
</evidence>
<dbReference type="InterPro" id="IPR036869">
    <property type="entry name" value="J_dom_sf"/>
</dbReference>
<dbReference type="Proteomes" id="UP000604046">
    <property type="component" value="Unassembled WGS sequence"/>
</dbReference>
<name>A0A812TL28_9DINO</name>
<dbReference type="SMART" id="SM00028">
    <property type="entry name" value="TPR"/>
    <property type="match status" value="3"/>
</dbReference>
<evidence type="ECO:0000256" key="1">
    <source>
        <dbReference type="SAM" id="MobiDB-lite"/>
    </source>
</evidence>
<dbReference type="InterPro" id="IPR013783">
    <property type="entry name" value="Ig-like_fold"/>
</dbReference>
<feature type="region of interest" description="Disordered" evidence="1">
    <location>
        <begin position="398"/>
        <end position="422"/>
    </location>
</feature>
<dbReference type="PROSITE" id="PS50835">
    <property type="entry name" value="IG_LIKE"/>
    <property type="match status" value="1"/>
</dbReference>
<dbReference type="SMART" id="SM00271">
    <property type="entry name" value="DnaJ"/>
    <property type="match status" value="1"/>
</dbReference>
<proteinExistence type="predicted"/>
<dbReference type="InterPro" id="IPR007110">
    <property type="entry name" value="Ig-like_dom"/>
</dbReference>
<dbReference type="AlphaFoldDB" id="A0A812TL28"/>
<organism evidence="4 5">
    <name type="scientific">Symbiodinium natans</name>
    <dbReference type="NCBI Taxonomy" id="878477"/>
    <lineage>
        <taxon>Eukaryota</taxon>
        <taxon>Sar</taxon>
        <taxon>Alveolata</taxon>
        <taxon>Dinophyceae</taxon>
        <taxon>Suessiales</taxon>
        <taxon>Symbiodiniaceae</taxon>
        <taxon>Symbiodinium</taxon>
    </lineage>
</organism>
<reference evidence="4" key="1">
    <citation type="submission" date="2021-02" db="EMBL/GenBank/DDBJ databases">
        <authorList>
            <person name="Dougan E. K."/>
            <person name="Rhodes N."/>
            <person name="Thang M."/>
            <person name="Chan C."/>
        </authorList>
    </citation>
    <scope>NUCLEOTIDE SEQUENCE</scope>
</reference>
<dbReference type="CDD" id="cd00096">
    <property type="entry name" value="Ig"/>
    <property type="match status" value="1"/>
</dbReference>